<dbReference type="Proteomes" id="UP000032670">
    <property type="component" value="Unassembled WGS sequence"/>
</dbReference>
<organism evidence="1 2">
    <name type="scientific">Acetobacter orientalis</name>
    <dbReference type="NCBI Taxonomy" id="146474"/>
    <lineage>
        <taxon>Bacteria</taxon>
        <taxon>Pseudomonadati</taxon>
        <taxon>Pseudomonadota</taxon>
        <taxon>Alphaproteobacteria</taxon>
        <taxon>Acetobacterales</taxon>
        <taxon>Acetobacteraceae</taxon>
        <taxon>Acetobacter</taxon>
    </lineage>
</organism>
<gene>
    <name evidence="1" type="ORF">Abor_007_062</name>
</gene>
<name>A0A0D6NH20_9PROT</name>
<evidence type="ECO:0000313" key="1">
    <source>
        <dbReference type="EMBL" id="GAN65314.1"/>
    </source>
</evidence>
<accession>A0A0D6NH20</accession>
<dbReference type="EMBL" id="BAMX01000007">
    <property type="protein sequence ID" value="GAN65314.1"/>
    <property type="molecule type" value="Genomic_DNA"/>
</dbReference>
<sequence>MVETPGTAPGSTTLIPRSVYRHSQGASPSCTAKHKCHKAGLQEGTCKVCAGRQLWGAALLGVVLGEYKQAL</sequence>
<protein>
    <submittedName>
        <fullName evidence="1">Uncharacterized protein</fullName>
    </submittedName>
</protein>
<comment type="caution">
    <text evidence="1">The sequence shown here is derived from an EMBL/GenBank/DDBJ whole genome shotgun (WGS) entry which is preliminary data.</text>
</comment>
<reference evidence="1 2" key="1">
    <citation type="submission" date="2012-11" db="EMBL/GenBank/DDBJ databases">
        <title>Whole genome sequence of Acetobacter orientalis 21F-2.</title>
        <authorList>
            <person name="Azuma Y."/>
            <person name="Higashiura N."/>
            <person name="Hirakawa H."/>
            <person name="Matsushita K."/>
        </authorList>
    </citation>
    <scope>NUCLEOTIDE SEQUENCE [LARGE SCALE GENOMIC DNA]</scope>
    <source>
        <strain evidence="1 2">21F-2</strain>
    </source>
</reference>
<evidence type="ECO:0000313" key="2">
    <source>
        <dbReference type="Proteomes" id="UP000032670"/>
    </source>
</evidence>
<keyword evidence="2" id="KW-1185">Reference proteome</keyword>
<proteinExistence type="predicted"/>
<dbReference type="AlphaFoldDB" id="A0A0D6NH20"/>